<evidence type="ECO:0000256" key="8">
    <source>
        <dbReference type="ARBA" id="ARBA00022737"/>
    </source>
</evidence>
<keyword evidence="8" id="KW-0677">Repeat</keyword>
<keyword evidence="2" id="KW-0723">Serine/threonine-protein kinase</keyword>
<dbReference type="GO" id="GO:0004713">
    <property type="term" value="F:protein tyrosine kinase activity"/>
    <property type="evidence" value="ECO:0007669"/>
    <property type="project" value="InterPro"/>
</dbReference>
<feature type="signal peptide" evidence="18">
    <location>
        <begin position="1"/>
        <end position="25"/>
    </location>
</feature>
<dbReference type="Pfam" id="PF08263">
    <property type="entry name" value="LRRNT_2"/>
    <property type="match status" value="1"/>
</dbReference>
<evidence type="ECO:0000256" key="14">
    <source>
        <dbReference type="ARBA" id="ARBA00023157"/>
    </source>
</evidence>
<evidence type="ECO:0000256" key="2">
    <source>
        <dbReference type="ARBA" id="ARBA00022527"/>
    </source>
</evidence>
<evidence type="ECO:0000256" key="7">
    <source>
        <dbReference type="ARBA" id="ARBA00022729"/>
    </source>
</evidence>
<evidence type="ECO:0000256" key="11">
    <source>
        <dbReference type="ARBA" id="ARBA00022840"/>
    </source>
</evidence>
<keyword evidence="13 17" id="KW-0472">Membrane</keyword>
<dbReference type="GO" id="GO:0010082">
    <property type="term" value="P:regulation of root meristem growth"/>
    <property type="evidence" value="ECO:0007669"/>
    <property type="project" value="UniProtKB-ARBA"/>
</dbReference>
<evidence type="ECO:0000256" key="4">
    <source>
        <dbReference type="ARBA" id="ARBA00022614"/>
    </source>
</evidence>
<dbReference type="FunFam" id="3.80.10.10:FF:000775">
    <property type="entry name" value="Predicted protein"/>
    <property type="match status" value="1"/>
</dbReference>
<dbReference type="Pfam" id="PF13855">
    <property type="entry name" value="LRR_8"/>
    <property type="match status" value="2"/>
</dbReference>
<evidence type="ECO:0000313" key="21">
    <source>
        <dbReference type="Proteomes" id="UP000886520"/>
    </source>
</evidence>
<reference evidence="20" key="1">
    <citation type="submission" date="2021-01" db="EMBL/GenBank/DDBJ databases">
        <title>Adiantum capillus-veneris genome.</title>
        <authorList>
            <person name="Fang Y."/>
            <person name="Liao Q."/>
        </authorList>
    </citation>
    <scope>NUCLEOTIDE SEQUENCE</scope>
    <source>
        <strain evidence="20">H3</strain>
        <tissue evidence="20">Leaf</tissue>
    </source>
</reference>
<dbReference type="InterPro" id="IPR001245">
    <property type="entry name" value="Ser-Thr/Tyr_kinase_cat_dom"/>
</dbReference>
<dbReference type="Pfam" id="PF23598">
    <property type="entry name" value="LRR_14"/>
    <property type="match status" value="1"/>
</dbReference>
<evidence type="ECO:0000256" key="1">
    <source>
        <dbReference type="ARBA" id="ARBA00004479"/>
    </source>
</evidence>
<dbReference type="InterPro" id="IPR003591">
    <property type="entry name" value="Leu-rich_rpt_typical-subtyp"/>
</dbReference>
<name>A0A9D4ZR81_ADICA</name>
<keyword evidence="14" id="KW-1015">Disulfide bond</keyword>
<gene>
    <name evidence="20" type="ORF">GOP47_0000972</name>
</gene>
<keyword evidence="15" id="KW-0325">Glycoprotein</keyword>
<evidence type="ECO:0000256" key="13">
    <source>
        <dbReference type="ARBA" id="ARBA00023136"/>
    </source>
</evidence>
<keyword evidence="21" id="KW-1185">Reference proteome</keyword>
<evidence type="ECO:0000256" key="12">
    <source>
        <dbReference type="ARBA" id="ARBA00022989"/>
    </source>
</evidence>
<feature type="chain" id="PRO_5039543961" description="Protein kinase domain-containing protein" evidence="18">
    <location>
        <begin position="26"/>
        <end position="1103"/>
    </location>
</feature>
<dbReference type="InterPro" id="IPR013210">
    <property type="entry name" value="LRR_N_plant-typ"/>
</dbReference>
<evidence type="ECO:0000259" key="19">
    <source>
        <dbReference type="PROSITE" id="PS50011"/>
    </source>
</evidence>
<evidence type="ECO:0000256" key="6">
    <source>
        <dbReference type="ARBA" id="ARBA00022692"/>
    </source>
</evidence>
<dbReference type="Gene3D" id="3.80.10.10">
    <property type="entry name" value="Ribonuclease Inhibitor"/>
    <property type="match status" value="4"/>
</dbReference>
<proteinExistence type="predicted"/>
<evidence type="ECO:0000256" key="9">
    <source>
        <dbReference type="ARBA" id="ARBA00022741"/>
    </source>
</evidence>
<feature type="transmembrane region" description="Helical" evidence="17">
    <location>
        <begin position="648"/>
        <end position="670"/>
    </location>
</feature>
<dbReference type="GO" id="GO:0004674">
    <property type="term" value="F:protein serine/threonine kinase activity"/>
    <property type="evidence" value="ECO:0007669"/>
    <property type="project" value="UniProtKB-KW"/>
</dbReference>
<dbReference type="InterPro" id="IPR000719">
    <property type="entry name" value="Prot_kinase_dom"/>
</dbReference>
<comment type="caution">
    <text evidence="20">The sequence shown here is derived from an EMBL/GenBank/DDBJ whole genome shotgun (WGS) entry which is preliminary data.</text>
</comment>
<dbReference type="GO" id="GO:0005524">
    <property type="term" value="F:ATP binding"/>
    <property type="evidence" value="ECO:0007669"/>
    <property type="project" value="UniProtKB-KW"/>
</dbReference>
<dbReference type="PROSITE" id="PS50011">
    <property type="entry name" value="PROTEIN_KINASE_DOM"/>
    <property type="match status" value="1"/>
</dbReference>
<evidence type="ECO:0000256" key="15">
    <source>
        <dbReference type="ARBA" id="ARBA00023180"/>
    </source>
</evidence>
<dbReference type="PANTHER" id="PTHR45974">
    <property type="entry name" value="RECEPTOR-LIKE PROTEIN 55"/>
    <property type="match status" value="1"/>
</dbReference>
<dbReference type="SUPFAM" id="SSF56112">
    <property type="entry name" value="Protein kinase-like (PK-like)"/>
    <property type="match status" value="1"/>
</dbReference>
<organism evidence="20 21">
    <name type="scientific">Adiantum capillus-veneris</name>
    <name type="common">Maidenhair fern</name>
    <dbReference type="NCBI Taxonomy" id="13818"/>
    <lineage>
        <taxon>Eukaryota</taxon>
        <taxon>Viridiplantae</taxon>
        <taxon>Streptophyta</taxon>
        <taxon>Embryophyta</taxon>
        <taxon>Tracheophyta</taxon>
        <taxon>Polypodiopsida</taxon>
        <taxon>Polypodiidae</taxon>
        <taxon>Polypodiales</taxon>
        <taxon>Pteridineae</taxon>
        <taxon>Pteridaceae</taxon>
        <taxon>Vittarioideae</taxon>
        <taxon>Adiantum</taxon>
    </lineage>
</organism>
<dbReference type="SUPFAM" id="SSF52047">
    <property type="entry name" value="RNI-like"/>
    <property type="match status" value="2"/>
</dbReference>
<dbReference type="Gene3D" id="1.10.510.10">
    <property type="entry name" value="Transferase(Phosphotransferase) domain 1"/>
    <property type="match status" value="1"/>
</dbReference>
<dbReference type="PRINTS" id="PR00019">
    <property type="entry name" value="LEURICHRPT"/>
</dbReference>
<dbReference type="AlphaFoldDB" id="A0A9D4ZR81"/>
<evidence type="ECO:0000256" key="5">
    <source>
        <dbReference type="ARBA" id="ARBA00022679"/>
    </source>
</evidence>
<keyword evidence="5" id="KW-0808">Transferase</keyword>
<dbReference type="EMBL" id="JABFUD020000001">
    <property type="protein sequence ID" value="KAI5084803.1"/>
    <property type="molecule type" value="Genomic_DNA"/>
</dbReference>
<accession>A0A9D4ZR81</accession>
<comment type="subcellular location">
    <subcellularLocation>
        <location evidence="1">Membrane</location>
        <topology evidence="1">Single-pass type I membrane protein</topology>
    </subcellularLocation>
</comment>
<feature type="domain" description="Protein kinase" evidence="19">
    <location>
        <begin position="724"/>
        <end position="1012"/>
    </location>
</feature>
<dbReference type="InterPro" id="IPR032675">
    <property type="entry name" value="LRR_dom_sf"/>
</dbReference>
<dbReference type="PANTHER" id="PTHR45974:SF260">
    <property type="entry name" value="PROTEIN KINASE DOMAIN-CONTAINING PROTEIN"/>
    <property type="match status" value="1"/>
</dbReference>
<keyword evidence="9" id="KW-0547">Nucleotide-binding</keyword>
<feature type="region of interest" description="Disordered" evidence="16">
    <location>
        <begin position="1068"/>
        <end position="1088"/>
    </location>
</feature>
<dbReference type="InterPro" id="IPR055414">
    <property type="entry name" value="LRR_R13L4/SHOC2-like"/>
</dbReference>
<dbReference type="FunFam" id="3.80.10.10:FF:000221">
    <property type="entry name" value="Leucine-rich repeat receptor-like protein kinase PXL1"/>
    <property type="match status" value="1"/>
</dbReference>
<protein>
    <recommendedName>
        <fullName evidence="19">Protein kinase domain-containing protein</fullName>
    </recommendedName>
</protein>
<dbReference type="SMART" id="SM00369">
    <property type="entry name" value="LRR_TYP"/>
    <property type="match status" value="11"/>
</dbReference>
<keyword evidence="12 17" id="KW-1133">Transmembrane helix</keyword>
<keyword evidence="7 18" id="KW-0732">Signal</keyword>
<feature type="transmembrane region" description="Helical" evidence="17">
    <location>
        <begin position="789"/>
        <end position="808"/>
    </location>
</feature>
<dbReference type="Proteomes" id="UP000886520">
    <property type="component" value="Chromosome 1"/>
</dbReference>
<evidence type="ECO:0000256" key="18">
    <source>
        <dbReference type="SAM" id="SignalP"/>
    </source>
</evidence>
<dbReference type="FunFam" id="3.80.10.10:FF:000275">
    <property type="entry name" value="Leucine-rich repeat receptor-like protein kinase"/>
    <property type="match status" value="1"/>
</dbReference>
<evidence type="ECO:0000313" key="20">
    <source>
        <dbReference type="EMBL" id="KAI5084803.1"/>
    </source>
</evidence>
<dbReference type="InterPro" id="IPR001611">
    <property type="entry name" value="Leu-rich_rpt"/>
</dbReference>
<dbReference type="Pfam" id="PF07714">
    <property type="entry name" value="PK_Tyr_Ser-Thr"/>
    <property type="match status" value="1"/>
</dbReference>
<keyword evidence="6 17" id="KW-0812">Transmembrane</keyword>
<evidence type="ECO:0000256" key="16">
    <source>
        <dbReference type="SAM" id="MobiDB-lite"/>
    </source>
</evidence>
<evidence type="ECO:0000256" key="17">
    <source>
        <dbReference type="SAM" id="Phobius"/>
    </source>
</evidence>
<evidence type="ECO:0000256" key="10">
    <source>
        <dbReference type="ARBA" id="ARBA00022777"/>
    </source>
</evidence>
<dbReference type="InterPro" id="IPR020635">
    <property type="entry name" value="Tyr_kinase_cat_dom"/>
</dbReference>
<dbReference type="GO" id="GO:0016020">
    <property type="term" value="C:membrane"/>
    <property type="evidence" value="ECO:0007669"/>
    <property type="project" value="UniProtKB-SubCell"/>
</dbReference>
<dbReference type="SMART" id="SM00219">
    <property type="entry name" value="TyrKc"/>
    <property type="match status" value="1"/>
</dbReference>
<keyword evidence="4" id="KW-0433">Leucine-rich repeat</keyword>
<keyword evidence="3" id="KW-0597">Phosphoprotein</keyword>
<sequence length="1103" mass="119247">MAFNILLPIILKLLLVLLLPHIVTSLYARSAQENANILLQVKALLVDPTGSLRTWTQERTSTLCENWQGITCDRKSSVTIKIIGINLSYKNLSGGLSPAIGSLRSLQVLNMSYNMLVGRVPAEIAGCESLKSLDLSNNNFSGEIPIGLSMLTHLETLCLWTNSFAGPIPQDLAHCSQLKYLDLGGSYLEGEIPHALGNLSNLVHLTLAGNKLSGVIPRSLGQLKKLEWLYIGYNQLTGGIPSQLGQVSTLKHLDLVYNSLTGELPHSLTNLTNLEYLFLYDNQLHGFIPPTIANLTKLISLDLSSNMMSGSIPRGISNLRQLQILNLFDNGFSGEIPHALAEMRNLEVLALWMNNLTGEVPSKLGSLNNLTLLDLSSNQLRGHVPHQLCTSQSLHNLILFANSLSGPIPPSLALCRSLRRVRLQGNHLSGSIPAAFACLPHVYYLDLSSNNLSGRLDNLTWDMPSLQVLRLQGNNFTGSIPASLQKSKSLNTLDLSQNLVVGGIPFELGSLPKLNKLYLNGNMLSGKIQSGGFLMCKQLTDINLSNNQLIGFIPKDLAKLESLCSLDLSHNQFSGVIPPELGDMDSLVFVNLSFNCLSGEVPQLGAFIQINASSIEGNTDLCGASIGKPCMHSAPEHVFSIRSVKARIFTAILFLMGLMIAMVGVGNVIWKISKQEKKQMIKCQSKGIKLRPNYSNEKSARAGEWALTLFQTIRPSIGDIMEAMKEEKVVEKGSAFCVLYKGSTKGGAPFGAMEMILSGSDQKQPKERNDEYLRAVLGTIAKSRHPNIVNVYGICCGVASSIMVLELVEGCRLKSLIQHGCLRGVAFNAERRLQVAIDVAEAIAYLHSYCSPPILHACVSSNNVIIEDNFVARLLPPNTPSSRFITETSSAEKELYNRAAPRPAVLRAEVEDGKGDGFADDVRAFGELLLELAAMRMRTISWGVLGNTSSRQPAGSRIISTLRTGEPGAQRHELYCTETEGLVNAIIVSDQSTAKAQQVRTDAAAAGAHEGAGLAGGAAAGAAAAAQNKAAPSPRCLLAAAETAPAHTPGNVPSHLDITSLFSVTPRLGPSYTGRRRPREMESRPRVMNPSYNIFPGLKSHGF</sequence>
<keyword evidence="11" id="KW-0067">ATP-binding</keyword>
<dbReference type="FunFam" id="3.80.10.10:FF:000095">
    <property type="entry name" value="LRR receptor-like serine/threonine-protein kinase GSO1"/>
    <property type="match status" value="1"/>
</dbReference>
<keyword evidence="10" id="KW-0418">Kinase</keyword>
<dbReference type="GO" id="GO:0010074">
    <property type="term" value="P:maintenance of meristem identity"/>
    <property type="evidence" value="ECO:0007669"/>
    <property type="project" value="UniProtKB-ARBA"/>
</dbReference>
<evidence type="ECO:0000256" key="3">
    <source>
        <dbReference type="ARBA" id="ARBA00022553"/>
    </source>
</evidence>
<dbReference type="Pfam" id="PF00560">
    <property type="entry name" value="LRR_1"/>
    <property type="match status" value="2"/>
</dbReference>
<dbReference type="OrthoDB" id="676979at2759"/>
<dbReference type="InterPro" id="IPR011009">
    <property type="entry name" value="Kinase-like_dom_sf"/>
</dbReference>